<sequence length="303" mass="35599">KKNMSHSFMKNVSDYEDSTYLLNHPDKLKFKADNEGYLYFKRLLGKKTNMSLLRDLINVCSKHGFLDNNHDYNNKKAKKGLTIEPASKEDKDYYKDVLKLRSLHSYAQSKEIMNLFELLFGGEVLNHSQNIVRTVFPDSKKYTTPPHQDYWYVGGNKNTWTTWIPLGDTPKEMGTLAVGKFTHKIGIVQNRYPADGAGNYSCNVEDEVEWVNGDMEAGDVLVFNCLSLHQATDNLTTEIRFSCDFRYQPITEPVYIRSLKPNMELISWEEVYEEWDERDDLKYFWEKYNLNINYEIEEDRRIN</sequence>
<dbReference type="Pfam" id="PF05721">
    <property type="entry name" value="PhyH"/>
    <property type="match status" value="1"/>
</dbReference>
<reference evidence="1" key="1">
    <citation type="submission" date="2018-05" db="EMBL/GenBank/DDBJ databases">
        <authorList>
            <person name="Lanie J.A."/>
            <person name="Ng W.-L."/>
            <person name="Kazmierczak K.M."/>
            <person name="Andrzejewski T.M."/>
            <person name="Davidsen T.M."/>
            <person name="Wayne K.J."/>
            <person name="Tettelin H."/>
            <person name="Glass J.I."/>
            <person name="Rusch D."/>
            <person name="Podicherti R."/>
            <person name="Tsui H.-C.T."/>
            <person name="Winkler M.E."/>
        </authorList>
    </citation>
    <scope>NUCLEOTIDE SEQUENCE</scope>
</reference>
<dbReference type="AlphaFoldDB" id="A0A382IZK9"/>
<dbReference type="SUPFAM" id="SSF51197">
    <property type="entry name" value="Clavaminate synthase-like"/>
    <property type="match status" value="1"/>
</dbReference>
<organism evidence="1">
    <name type="scientific">marine metagenome</name>
    <dbReference type="NCBI Taxonomy" id="408172"/>
    <lineage>
        <taxon>unclassified sequences</taxon>
        <taxon>metagenomes</taxon>
        <taxon>ecological metagenomes</taxon>
    </lineage>
</organism>
<evidence type="ECO:0000313" key="1">
    <source>
        <dbReference type="EMBL" id="SVC04602.1"/>
    </source>
</evidence>
<accession>A0A382IZK9</accession>
<dbReference type="InterPro" id="IPR008775">
    <property type="entry name" value="Phytyl_CoA_dOase-like"/>
</dbReference>
<name>A0A382IZK9_9ZZZZ</name>
<dbReference type="Gene3D" id="2.60.120.620">
    <property type="entry name" value="q2cbj1_9rhob like domain"/>
    <property type="match status" value="1"/>
</dbReference>
<dbReference type="PANTHER" id="PTHR40128">
    <property type="entry name" value="EXPRESSED PROTEIN"/>
    <property type="match status" value="1"/>
</dbReference>
<protein>
    <recommendedName>
        <fullName evidence="2">Phytanoyl-CoA dioxygenase</fullName>
    </recommendedName>
</protein>
<feature type="non-terminal residue" evidence="1">
    <location>
        <position position="1"/>
    </location>
</feature>
<dbReference type="EMBL" id="UINC01070447">
    <property type="protein sequence ID" value="SVC04602.1"/>
    <property type="molecule type" value="Genomic_DNA"/>
</dbReference>
<proteinExistence type="predicted"/>
<evidence type="ECO:0008006" key="2">
    <source>
        <dbReference type="Google" id="ProtNLM"/>
    </source>
</evidence>
<dbReference type="PANTHER" id="PTHR40128:SF1">
    <property type="entry name" value="PHYTANOYL-COA HYDROXYLASE"/>
    <property type="match status" value="1"/>
</dbReference>
<gene>
    <name evidence="1" type="ORF">METZ01_LOCUS257456</name>
</gene>